<accession>A0A0F9N863</accession>
<protein>
    <submittedName>
        <fullName evidence="1">Uncharacterized protein</fullName>
    </submittedName>
</protein>
<sequence length="174" mass="19674">MKITKDIITYDEFVVLDEDTNPVTGLTPGNFSTILYDPDKNEVSNISAGISITFEELGDGVYRVSFTPNKIGSWILIVYHNTHFPYGKGANYQCEEYDIEDMVKRILGLSQENYRIFNPIYVTKNQQRCMTSATVKIYPTSADCTNDTNALAEYQVTATFANDATMTNYKVIKI</sequence>
<evidence type="ECO:0000313" key="1">
    <source>
        <dbReference type="EMBL" id="KKM84970.1"/>
    </source>
</evidence>
<dbReference type="InterPro" id="IPR014756">
    <property type="entry name" value="Ig_E-set"/>
</dbReference>
<reference evidence="1" key="1">
    <citation type="journal article" date="2015" name="Nature">
        <title>Complex archaea that bridge the gap between prokaryotes and eukaryotes.</title>
        <authorList>
            <person name="Spang A."/>
            <person name="Saw J.H."/>
            <person name="Jorgensen S.L."/>
            <person name="Zaremba-Niedzwiedzka K."/>
            <person name="Martijn J."/>
            <person name="Lind A.E."/>
            <person name="van Eijk R."/>
            <person name="Schleper C."/>
            <person name="Guy L."/>
            <person name="Ettema T.J."/>
        </authorList>
    </citation>
    <scope>NUCLEOTIDE SEQUENCE</scope>
</reference>
<proteinExistence type="predicted"/>
<name>A0A0F9N863_9ZZZZ</name>
<dbReference type="EMBL" id="LAZR01007484">
    <property type="protein sequence ID" value="KKM84970.1"/>
    <property type="molecule type" value="Genomic_DNA"/>
</dbReference>
<comment type="caution">
    <text evidence="1">The sequence shown here is derived from an EMBL/GenBank/DDBJ whole genome shotgun (WGS) entry which is preliminary data.</text>
</comment>
<organism evidence="1">
    <name type="scientific">marine sediment metagenome</name>
    <dbReference type="NCBI Taxonomy" id="412755"/>
    <lineage>
        <taxon>unclassified sequences</taxon>
        <taxon>metagenomes</taxon>
        <taxon>ecological metagenomes</taxon>
    </lineage>
</organism>
<gene>
    <name evidence="1" type="ORF">LCGC14_1293760</name>
</gene>
<dbReference type="AlphaFoldDB" id="A0A0F9N863"/>
<dbReference type="SUPFAM" id="SSF81296">
    <property type="entry name" value="E set domains"/>
    <property type="match status" value="1"/>
</dbReference>